<accession>A0ABW1R2W3</accession>
<evidence type="ECO:0000313" key="2">
    <source>
        <dbReference type="Proteomes" id="UP001596098"/>
    </source>
</evidence>
<dbReference type="InterPro" id="IPR032716">
    <property type="entry name" value="ACC_epsilon"/>
</dbReference>
<organism evidence="1 2">
    <name type="scientific">Nocardioides yefusunii</name>
    <dbReference type="NCBI Taxonomy" id="2500546"/>
    <lineage>
        <taxon>Bacteria</taxon>
        <taxon>Bacillati</taxon>
        <taxon>Actinomycetota</taxon>
        <taxon>Actinomycetes</taxon>
        <taxon>Propionibacteriales</taxon>
        <taxon>Nocardioidaceae</taxon>
        <taxon>Nocardioides</taxon>
    </lineage>
</organism>
<sequence length="83" mass="8485">MTEENAASTEAVVDKAPAAPVLQVVTPDATPQEIAALVAIFSAMGGAEAPKPKARSEWANPARAVRPSLSSGFGGWRASGLPR</sequence>
<gene>
    <name evidence="1" type="ORF">ACFPWU_12245</name>
</gene>
<evidence type="ECO:0000313" key="1">
    <source>
        <dbReference type="EMBL" id="MFC6154430.1"/>
    </source>
</evidence>
<dbReference type="Proteomes" id="UP001596098">
    <property type="component" value="Unassembled WGS sequence"/>
</dbReference>
<keyword evidence="2" id="KW-1185">Reference proteome</keyword>
<dbReference type="Pfam" id="PF13822">
    <property type="entry name" value="ACC_epsilon"/>
    <property type="match status" value="1"/>
</dbReference>
<dbReference type="RefSeq" id="WP_128219814.1">
    <property type="nucleotide sequence ID" value="NZ_CP034929.1"/>
</dbReference>
<dbReference type="EMBL" id="JBHSQI010000006">
    <property type="protein sequence ID" value="MFC6154430.1"/>
    <property type="molecule type" value="Genomic_DNA"/>
</dbReference>
<proteinExistence type="predicted"/>
<name>A0ABW1R2W3_9ACTN</name>
<reference evidence="2" key="1">
    <citation type="journal article" date="2019" name="Int. J. Syst. Evol. Microbiol.">
        <title>The Global Catalogue of Microorganisms (GCM) 10K type strain sequencing project: providing services to taxonomists for standard genome sequencing and annotation.</title>
        <authorList>
            <consortium name="The Broad Institute Genomics Platform"/>
            <consortium name="The Broad Institute Genome Sequencing Center for Infectious Disease"/>
            <person name="Wu L."/>
            <person name="Ma J."/>
        </authorList>
    </citation>
    <scope>NUCLEOTIDE SEQUENCE [LARGE SCALE GENOMIC DNA]</scope>
    <source>
        <strain evidence="2">DFY28</strain>
    </source>
</reference>
<protein>
    <submittedName>
        <fullName evidence="1">Acyl-CoA carboxylase subunit epsilon</fullName>
    </submittedName>
</protein>
<comment type="caution">
    <text evidence="1">The sequence shown here is derived from an EMBL/GenBank/DDBJ whole genome shotgun (WGS) entry which is preliminary data.</text>
</comment>